<comment type="caution">
    <text evidence="1">The sequence shown here is derived from an EMBL/GenBank/DDBJ whole genome shotgun (WGS) entry which is preliminary data.</text>
</comment>
<organism evidence="1 2">
    <name type="scientific">Didymella heteroderae</name>
    <dbReference type="NCBI Taxonomy" id="1769908"/>
    <lineage>
        <taxon>Eukaryota</taxon>
        <taxon>Fungi</taxon>
        <taxon>Dikarya</taxon>
        <taxon>Ascomycota</taxon>
        <taxon>Pezizomycotina</taxon>
        <taxon>Dothideomycetes</taxon>
        <taxon>Pleosporomycetidae</taxon>
        <taxon>Pleosporales</taxon>
        <taxon>Pleosporineae</taxon>
        <taxon>Didymellaceae</taxon>
        <taxon>Didymella</taxon>
    </lineage>
</organism>
<accession>A0A9P4WQF9</accession>
<dbReference type="EMBL" id="SWKV01000033">
    <property type="protein sequence ID" value="KAF3039006.1"/>
    <property type="molecule type" value="Genomic_DNA"/>
</dbReference>
<keyword evidence="2" id="KW-1185">Reference proteome</keyword>
<sequence length="544" mass="54920">MPSVASRSSLFSSAPSAPQLPTATQLIPNAPNPIAQLLGVTSLAPSQSLPDAAPAIILSAVPTQLVPVQPAAALTTPILPALMPGPIASTLAQGPSLPLAGSEGPSGTPSLQIVALSPAPAPASLPLVAPAGAPLATTQPVVQSPNLFGQLAPTLLATPSTLLPTTLSAQLLTPILPAPIFSPAASILLAPTAPLTPSFPSLVPAPSNTVALGLLAFSSPIPTPTSSPSSGAALINGAALLSVAEAVTSSLIPLLNVPTTTSISLVGIPSSSPAVFPIQPSSSIVVTDPGILGVSPAAFSIPQSLASPRPLIVTVPLEGNPLLAAVPTPLEATPFIATPLPLATPTPLPVAVTQLNVNPLTLAPALPTLNQPAVGNNVVDPASPVSTVESEVPWWVITEFLEPHGLPPPPIFATPPPLALPALPAVQEPSLPAPSVPGPLLGLTSTNTLLDDLPVEYTVPQVIESGTVVDKVFTWSLYSDGSAQVNGTFLSPETGPIQAYLSDGTRIGMDSAGLYIGWEHRVPYPAEFLQIIRGYLLPPPQLFL</sequence>
<dbReference type="OrthoDB" id="3800017at2759"/>
<name>A0A9P4WQF9_9PLEO</name>
<proteinExistence type="predicted"/>
<reference evidence="1" key="1">
    <citation type="submission" date="2019-04" db="EMBL/GenBank/DDBJ databases">
        <title>Sequencing of skin fungus with MAO and IRED activity.</title>
        <authorList>
            <person name="Marsaioli A.J."/>
            <person name="Bonatto J.M.C."/>
            <person name="Reis Junior O."/>
        </authorList>
    </citation>
    <scope>NUCLEOTIDE SEQUENCE</scope>
    <source>
        <strain evidence="1">28M1</strain>
    </source>
</reference>
<gene>
    <name evidence="1" type="ORF">E8E12_005958</name>
</gene>
<dbReference type="AlphaFoldDB" id="A0A9P4WQF9"/>
<evidence type="ECO:0000313" key="1">
    <source>
        <dbReference type="EMBL" id="KAF3039006.1"/>
    </source>
</evidence>
<protein>
    <submittedName>
        <fullName evidence="1">Uncharacterized protein</fullName>
    </submittedName>
</protein>
<dbReference type="Proteomes" id="UP000758155">
    <property type="component" value="Unassembled WGS sequence"/>
</dbReference>
<evidence type="ECO:0000313" key="2">
    <source>
        <dbReference type="Proteomes" id="UP000758155"/>
    </source>
</evidence>